<protein>
    <submittedName>
        <fullName evidence="1">Uncharacterized protein</fullName>
    </submittedName>
</protein>
<dbReference type="RefSeq" id="WP_018787741.1">
    <property type="nucleotide sequence ID" value="NZ_FMCV01000016.1"/>
</dbReference>
<dbReference type="AlphaFoldDB" id="A0A1C4ZC79"/>
<organism evidence="1 2">
    <name type="scientific">Micromonospora marina</name>
    <dbReference type="NCBI Taxonomy" id="307120"/>
    <lineage>
        <taxon>Bacteria</taxon>
        <taxon>Bacillati</taxon>
        <taxon>Actinomycetota</taxon>
        <taxon>Actinomycetes</taxon>
        <taxon>Micromonosporales</taxon>
        <taxon>Micromonosporaceae</taxon>
        <taxon>Micromonospora</taxon>
    </lineage>
</organism>
<dbReference type="InterPro" id="IPR046030">
    <property type="entry name" value="DUF5988"/>
</dbReference>
<accession>A0A1C4ZC79</accession>
<dbReference type="EMBL" id="FMCV01000016">
    <property type="protein sequence ID" value="SCF30539.1"/>
    <property type="molecule type" value="Genomic_DNA"/>
</dbReference>
<gene>
    <name evidence="1" type="ORF">GA0070215_11628</name>
</gene>
<name>A0A1C4ZC79_9ACTN</name>
<proteinExistence type="predicted"/>
<evidence type="ECO:0000313" key="1">
    <source>
        <dbReference type="EMBL" id="SCF30539.1"/>
    </source>
</evidence>
<dbReference type="Proteomes" id="UP000198551">
    <property type="component" value="Unassembled WGS sequence"/>
</dbReference>
<keyword evidence="2" id="KW-1185">Reference proteome</keyword>
<reference evidence="2" key="1">
    <citation type="submission" date="2016-06" db="EMBL/GenBank/DDBJ databases">
        <authorList>
            <person name="Varghese N."/>
        </authorList>
    </citation>
    <scope>NUCLEOTIDE SEQUENCE [LARGE SCALE GENOMIC DNA]</scope>
    <source>
        <strain evidence="2">DSM 45555</strain>
    </source>
</reference>
<evidence type="ECO:0000313" key="2">
    <source>
        <dbReference type="Proteomes" id="UP000198551"/>
    </source>
</evidence>
<dbReference type="Pfam" id="PF19450">
    <property type="entry name" value="DUF5988"/>
    <property type="match status" value="1"/>
</dbReference>
<sequence length="80" mass="8809">MKDVSQADPVARDAAGVIDVVLEGGPVGLPADLRSRRVPRAEKKIKILYYGGYEHFERGAAVTTVEPVVFRWTGRTRIAE</sequence>